<sequence>MSENFEQKTVTFKPKEKNILKTDEEASVRESAATLSTTGRLIAYNQELKDSLHNGIRFTQLLEQLVQTKEPQTLFEAALKLVNFQLDNSYLVFPQQYSRADFYLIFLNRLLELHNSEKVILQSSDRNRELYHEFPGINTHGYFAFQLEKGTTDGAYYTEKNSGEILFYLNFHKNIVRFNSRSLVQLLLVDYPDKILPEAIKSFETYLLNIGRFFKEDYGFDVDFNLLDPSNSAVYELSNPQIQHSVIDQLFVMAAEGGRMLKVGAHNEAILNLNEGTVVTLFDKSIQNNTGVPEWAIKVNDAEHQVSWFDILLQYQFVRKWYLDNLSDLEVRSDSLYFN</sequence>
<dbReference type="AlphaFoldDB" id="A0A0R1QCB1"/>
<dbReference type="RefSeq" id="WP_057736176.1">
    <property type="nucleotide sequence ID" value="NZ_AZEG01000004.1"/>
</dbReference>
<dbReference type="OrthoDB" id="2248799at2"/>
<evidence type="ECO:0000313" key="2">
    <source>
        <dbReference type="Proteomes" id="UP000051155"/>
    </source>
</evidence>
<organism evidence="1 2">
    <name type="scientific">Liquorilactobacillus uvarum DSM 19971</name>
    <dbReference type="NCBI Taxonomy" id="1423812"/>
    <lineage>
        <taxon>Bacteria</taxon>
        <taxon>Bacillati</taxon>
        <taxon>Bacillota</taxon>
        <taxon>Bacilli</taxon>
        <taxon>Lactobacillales</taxon>
        <taxon>Lactobacillaceae</taxon>
        <taxon>Liquorilactobacillus</taxon>
    </lineage>
</organism>
<gene>
    <name evidence="1" type="ORF">FD20_GL001724</name>
</gene>
<accession>A0A0R1QCB1</accession>
<evidence type="ECO:0000313" key="1">
    <source>
        <dbReference type="EMBL" id="KRL38520.1"/>
    </source>
</evidence>
<comment type="caution">
    <text evidence="1">The sequence shown here is derived from an EMBL/GenBank/DDBJ whole genome shotgun (WGS) entry which is preliminary data.</text>
</comment>
<dbReference type="STRING" id="1423812.FD20_GL001724"/>
<dbReference type="PATRIC" id="fig|1423812.3.peg.1835"/>
<dbReference type="Proteomes" id="UP000051155">
    <property type="component" value="Unassembled WGS sequence"/>
</dbReference>
<keyword evidence="2" id="KW-1185">Reference proteome</keyword>
<reference evidence="1 2" key="1">
    <citation type="journal article" date="2015" name="Genome Announc.">
        <title>Expanding the biotechnology potential of lactobacilli through comparative genomics of 213 strains and associated genera.</title>
        <authorList>
            <person name="Sun Z."/>
            <person name="Harris H.M."/>
            <person name="McCann A."/>
            <person name="Guo C."/>
            <person name="Argimon S."/>
            <person name="Zhang W."/>
            <person name="Yang X."/>
            <person name="Jeffery I.B."/>
            <person name="Cooney J.C."/>
            <person name="Kagawa T.F."/>
            <person name="Liu W."/>
            <person name="Song Y."/>
            <person name="Salvetti E."/>
            <person name="Wrobel A."/>
            <person name="Rasinkangas P."/>
            <person name="Parkhill J."/>
            <person name="Rea M.C."/>
            <person name="O'Sullivan O."/>
            <person name="Ritari J."/>
            <person name="Douillard F.P."/>
            <person name="Paul Ross R."/>
            <person name="Yang R."/>
            <person name="Briner A.E."/>
            <person name="Felis G.E."/>
            <person name="de Vos W.M."/>
            <person name="Barrangou R."/>
            <person name="Klaenhammer T.R."/>
            <person name="Caufield P.W."/>
            <person name="Cui Y."/>
            <person name="Zhang H."/>
            <person name="O'Toole P.W."/>
        </authorList>
    </citation>
    <scope>NUCLEOTIDE SEQUENCE [LARGE SCALE GENOMIC DNA]</scope>
    <source>
        <strain evidence="1 2">DSM 19971</strain>
    </source>
</reference>
<protein>
    <submittedName>
        <fullName evidence="1">Uncharacterized protein</fullName>
    </submittedName>
</protein>
<dbReference type="EMBL" id="AZEG01000004">
    <property type="protein sequence ID" value="KRL38520.1"/>
    <property type="molecule type" value="Genomic_DNA"/>
</dbReference>
<name>A0A0R1QCB1_9LACO</name>
<proteinExistence type="predicted"/>